<dbReference type="InterPro" id="IPR004888">
    <property type="entry name" value="Glycoside_hydrolase_63"/>
</dbReference>
<organism evidence="5 6">
    <name type="scientific">Paenibacillus glycinis</name>
    <dbReference type="NCBI Taxonomy" id="2697035"/>
    <lineage>
        <taxon>Bacteria</taxon>
        <taxon>Bacillati</taxon>
        <taxon>Bacillota</taxon>
        <taxon>Bacilli</taxon>
        <taxon>Bacillales</taxon>
        <taxon>Paenibacillaceae</taxon>
        <taxon>Paenibacillus</taxon>
    </lineage>
</organism>
<name>A0ABW9XN17_9BACL</name>
<dbReference type="InterPro" id="IPR008928">
    <property type="entry name" value="6-hairpin_glycosidase_sf"/>
</dbReference>
<sequence>MKLDLAIMSYSRPGAWLEIVRRDGFYPGAEPGIYIGTMQSDANPREAFQIIPLGPGGQPEPFAVEATPAFVTLRTASGRLELVLDAEGNLRVRGTGAGFRLYRREPEDRGYKADYPFVCGPNRIQVNAFRSRKQYMITTLQGRSGIDAPWDGITCETMALDFAPDAAGGIAEIALEPFDTSWRERSYPRGFDECLAESEQSFRRWLARCPAEDAGYPGLRELAAYAQYVPIVSPSGLLTRTTMLISPGFNGVWSWDHCFNAMALARLQPELAWEQLVIPFDYQDEYGAIPDFVKNREIVWNYAKPPVHGWALLYMLERTEAIAARQLEDFYPKVAAWTEWWFAHRDYDGNGIPQYNHGNDSGWDNSTMFGVAGAVESPDLSAFLVIQMEALAEVAARIGRPAEALAWRQRAADFLDRMIAYFWNGGKFVAKRCADGATIDTASLLHWMPIILGARLPEAIRQRMAAELGPSGPFLTAWGLATERPDSPHYMSDGYWRGPIWAPAAFIAADGLRHAGERELAREIARRFVALCARSGMAENFDALTGAGRRDRFHTWPASVYQMFAVDFI</sequence>
<dbReference type="InterPro" id="IPR054491">
    <property type="entry name" value="MGH1-like_GH"/>
</dbReference>
<dbReference type="PANTHER" id="PTHR10412:SF11">
    <property type="entry name" value="MANNOSYL-OLIGOSACCHARIDE GLUCOSIDASE"/>
    <property type="match status" value="1"/>
</dbReference>
<dbReference type="PANTHER" id="PTHR10412">
    <property type="entry name" value="MANNOSYL-OLIGOSACCHARIDE GLUCOSIDASE"/>
    <property type="match status" value="1"/>
</dbReference>
<dbReference type="Proteomes" id="UP000665561">
    <property type="component" value="Unassembled WGS sequence"/>
</dbReference>
<accession>A0ABW9XN17</accession>
<evidence type="ECO:0000313" key="5">
    <source>
        <dbReference type="EMBL" id="NBD24017.1"/>
    </source>
</evidence>
<dbReference type="InterPro" id="IPR012341">
    <property type="entry name" value="6hp_glycosidase-like_sf"/>
</dbReference>
<comment type="similarity">
    <text evidence="1">Belongs to the glycosyl hydrolase 63 family.</text>
</comment>
<keyword evidence="6" id="KW-1185">Reference proteome</keyword>
<keyword evidence="3" id="KW-0326">Glycosidase</keyword>
<dbReference type="Gene3D" id="1.50.10.10">
    <property type="match status" value="1"/>
</dbReference>
<evidence type="ECO:0000313" key="6">
    <source>
        <dbReference type="Proteomes" id="UP000665561"/>
    </source>
</evidence>
<comment type="caution">
    <text evidence="5">The sequence shown here is derived from an EMBL/GenBank/DDBJ whole genome shotgun (WGS) entry which is preliminary data.</text>
</comment>
<evidence type="ECO:0000256" key="2">
    <source>
        <dbReference type="ARBA" id="ARBA00022801"/>
    </source>
</evidence>
<dbReference type="RefSeq" id="WP_161742823.1">
    <property type="nucleotide sequence ID" value="NZ_JAAAMV010000004.1"/>
</dbReference>
<proteinExistence type="inferred from homology"/>
<reference evidence="5 6" key="1">
    <citation type="submission" date="2020-01" db="EMBL/GenBank/DDBJ databases">
        <title>Paenibacillus soybeanensis sp. nov. isolated from the nodules of soybean (Glycine max(L.) Merr).</title>
        <authorList>
            <person name="Wang H."/>
        </authorList>
    </citation>
    <scope>NUCLEOTIDE SEQUENCE [LARGE SCALE GENOMIC DNA]</scope>
    <source>
        <strain evidence="5 6">T1</strain>
    </source>
</reference>
<feature type="domain" description="Mannosylglycerate hydrolase MGH1-like glycoside hydrolase" evidence="4">
    <location>
        <begin position="252"/>
        <end position="556"/>
    </location>
</feature>
<gene>
    <name evidence="5" type="ORF">GT019_09045</name>
</gene>
<keyword evidence="2" id="KW-0378">Hydrolase</keyword>
<protein>
    <recommendedName>
        <fullName evidence="4">Mannosylglycerate hydrolase MGH1-like glycoside hydrolase domain-containing protein</fullName>
    </recommendedName>
</protein>
<evidence type="ECO:0000256" key="3">
    <source>
        <dbReference type="ARBA" id="ARBA00023295"/>
    </source>
</evidence>
<evidence type="ECO:0000256" key="1">
    <source>
        <dbReference type="ARBA" id="ARBA00010833"/>
    </source>
</evidence>
<dbReference type="Pfam" id="PF22422">
    <property type="entry name" value="MGH1-like_GH"/>
    <property type="match status" value="1"/>
</dbReference>
<evidence type="ECO:0000259" key="4">
    <source>
        <dbReference type="Pfam" id="PF22422"/>
    </source>
</evidence>
<dbReference type="SUPFAM" id="SSF48208">
    <property type="entry name" value="Six-hairpin glycosidases"/>
    <property type="match status" value="1"/>
</dbReference>
<dbReference type="EMBL" id="JAAAMV010000004">
    <property type="protein sequence ID" value="NBD24017.1"/>
    <property type="molecule type" value="Genomic_DNA"/>
</dbReference>